<dbReference type="InterPro" id="IPR008619">
    <property type="entry name" value="Filamentous_hemagglutn_rpt"/>
</dbReference>
<name>A0A2N9Y8J6_9HYPH</name>
<dbReference type="Pfam" id="PF05860">
    <property type="entry name" value="TPS"/>
    <property type="match status" value="1"/>
</dbReference>
<dbReference type="SMART" id="SM00912">
    <property type="entry name" value="Haemagg_act"/>
    <property type="match status" value="1"/>
</dbReference>
<dbReference type="InterPro" id="IPR026834">
    <property type="entry name" value="LHH"/>
</dbReference>
<dbReference type="SUPFAM" id="SSF51126">
    <property type="entry name" value="Pectin lyase-like"/>
    <property type="match status" value="1"/>
</dbReference>
<proteinExistence type="predicted"/>
<dbReference type="OrthoDB" id="2664633at2"/>
<dbReference type="EMBL" id="NJGE01000029">
    <property type="protein sequence ID" value="PIT68029.1"/>
    <property type="molecule type" value="Genomic_DNA"/>
</dbReference>
<dbReference type="InterPro" id="IPR012334">
    <property type="entry name" value="Pectin_lyas_fold"/>
</dbReference>
<protein>
    <submittedName>
        <fullName evidence="2">Filamentous hemagglutinin</fullName>
    </submittedName>
</protein>
<organism evidence="2 3">
    <name type="scientific">Bartonella tribocorum</name>
    <dbReference type="NCBI Taxonomy" id="85701"/>
    <lineage>
        <taxon>Bacteria</taxon>
        <taxon>Pseudomonadati</taxon>
        <taxon>Pseudomonadota</taxon>
        <taxon>Alphaproteobacteria</taxon>
        <taxon>Hyphomicrobiales</taxon>
        <taxon>Bartonellaceae</taxon>
        <taxon>Bartonella</taxon>
    </lineage>
</organism>
<dbReference type="Pfam" id="PF05594">
    <property type="entry name" value="Fil_haemagg"/>
    <property type="match status" value="6"/>
</dbReference>
<dbReference type="RefSeq" id="WP_100129604.1">
    <property type="nucleotide sequence ID" value="NZ_CADDYI010000023.1"/>
</dbReference>
<sequence>MRGLRNQKHKLGYGCALGQHILGILQRAAHKGLSLVLSFSLAFQPLFVQAQAIGAQRSPVQEAQGIKAADGVGSLFRPTVSEASNGVPLVDIARPNGQGLSHNKYDSFNVDAHGVILNNSTEEVSRSQLGGLVLGNGNLRGTGAAKVILNEVISANRSRLEGMSEVHGHAADVIIANPNGITCNGCGFINTPRVTLSTGQPIIGANGALSGLRVEGGDITIGAKGADGRTLDIFDLVSRKISVAGSIQVKGDLAVIAGRNHFDYDKREATSLGSDGKEPELAIDSSEFGGMYAGQIRVLANDKGAGVKMRGDMVANAGAMRLTSDGKLVITKARAKGAVKAHSHHDSVHVKDLLFSEEAVWLKALKHVELAEHTRVAASGAVDVRADVIKLGSDALLANGVGNDGQQSATGSLHLQATKIEAGRGRIAAGALLQINAASIDLDRLQDNNQTGISSLGDLIIKTNKISALNNHMGAKGNVVLKADDVLTIGAGHYSAGGSLLVEAAELTSHARLVAEQKVDIYARSGDLVQEGIVLSNGAITLDAHGALTHKGDIVSVQKVALTAGGMLTTSTNSTLLGHDVDLSTTALTQAGAVEAQGGALTLQVRDGVINLGTMRGESVNARAGALKNQGLLIASNDLHLVISPQRGTNSQQAILENTSGAILQSGGSFVLSAGQLRNAGALGSSGDAVVLNVSGDLSNRGLIYAKKSMDVSSDGNLTNTQGRIIAEEALSIGGLKEARAGHVNNEAGLLSALAGEMKLIARSFVNKGAETTNSNQQNPTHDEGAHVLARDGLHIDVGSFENVDGLISTQGAVNVVADSVIQAGRMEVERGDLQLTSHGDLSNSGTIESNGGIALHAQTNLKQTGRIVSKKRIELSSDGTLTMGETSEVGAYDVALSAGTLTNTGRLEAQGGELRLNSHGLLSNFGTMVGGIVDAKLGSLTNFGKLLANGALRVVAENHDSSLGQAALVLNAEGGVLKSGGAFVLTTDALNNAGSLGSSGDAVALNVTKDMSNSGLIYAKKSATLSLDGNFVNKFGDVIAEDNLIIRGLRGERAGHVINSSGLLEAVSGDMTFDVSALTNMREGGVEVTDKVVGHSYVQGEWEGIPNLRHEHIKKNIDTTVIRQQAHFTNNAAQILAGRHLTVHAGDIRNSYSLISANGNIEMRGDTLLNEGRDLIETTKIVTTTHRRKKKCRPWNGFCKFGGITDLGSTTSHKKFTRTYDAVYGTIEAGGTLDAKVTGFIDNHAVREGVEQVGLSSGDKGLTGIKTTETDGSPLISDDRLEGIINGLTGHKALFTSQSQTEALETIQVPTQDGPGYVKTELAQTHTPDVPFLVETRPDFINPSKFLGSDYFLKRVGNYKPEQVFKRLGDAYYEYRLVGEQIFELTGNRTLLDVEDPNAQMQRLYDNAVEQQGPLGLELGKSLTPQQIAGIKKDMIWLETHVVNGQEVLVPRVYLAPNTSLTQDIYGAKTQQASLASAHLKGNGVTLDADRFTNSGTILSDDALHVSTTKTLFNDGGFLLGGGAVDLNSGDLLVNSSGGILGNIITLNAKTIIDGTAKIRDTNEYGFVDRIGQQAQIISIQDLNIHSLDDLSMSGGQWSSGGPMTVIVDGSATFSSLVLESDNKQTLEKGHYNAQSSLHHLAEINSDEDLTIVTEGDLNLGGKFKAKGNGNFTSGGALNVVSEQNFSSFDLDLRGKEGDKSKQKNKFRQQSTEVITNKTTIETEGNLSMHAKKGDLTLDAAGLKSGGKTHLAAEGKIKFLTNKDQDFKDTYQRNENLVWWSESDKGYLNETIEHVTIEAGGGMKLDAGNGFVVEYETTGDFDKSLEQLARSPGLSWIKQLRDDPELAKQVDWQAVKAEFKDWDYKAQGLTEAGAALVALAVTAVTGGAASTAASAITGALGLGSSTAMNAAIQAGVQALINKSAVALVNNRGNIAGALHELGSSKNILGIVSSMLTAGLTSQLTEMAGVGQSLPKTAPLVDRITREAEKNLIKAAIGTGVQTALEGGSLDKNFFNNLRIALSDTVGKSLAEEIGTAKAEGKIDTVTQIVAHAGLGCLKGAVASGACSAGAIGGAVGEATAMLQFKLWMQSIVKEEMGDLNGRTPTAEEQARITAKIDAQFADFRDRTIDVARAAGGFAAALAGGNVDAGADAAGNAAANNFLSSAQRAQMKKELEECSDDQCRRDVAEKWLEIDDQQDVFLTVGTMSGLIADIPMSLHEFADSAMKNIMLEIIIFASNPWGSGKKTLNDIETAMSWAVSGHMIDDVWEGAGQFWGGVKDSFIGHIDHIKENFEKAGVDGAFNAGFESGRLLAGGLETFVGGAGAVKGGVKLGESALIKFMMRKDFAQFASKKNLAELAAQGDSIKLAVKKELTNLAAQEKKSWLKKKPIKFTDSKFGQTNKVYQRDDLFDPNQIVKWRENKKEVWGTNVERMEAGRAPIGYDGKSVELHHLSQTPEGPIAETSKEFHQKYTSVIHNNPQKYQSLIEREKFKKWREEYWKERAKGYREQQNNSLGGIINMKWGIIGLDFNRWGQEHQQ</sequence>
<dbReference type="Gene3D" id="2.160.20.10">
    <property type="entry name" value="Single-stranded right-handed beta-helix, Pectin lyase-like"/>
    <property type="match status" value="1"/>
</dbReference>
<dbReference type="InterPro" id="IPR008638">
    <property type="entry name" value="FhaB/CdiA-like_TPS"/>
</dbReference>
<accession>A0A2N9Y8J6</accession>
<comment type="caution">
    <text evidence="2">The sequence shown here is derived from an EMBL/GenBank/DDBJ whole genome shotgun (WGS) entry which is preliminary data.</text>
</comment>
<feature type="domain" description="Filamentous haemagglutinin FhaB/tRNA nuclease CdiA-like TPS" evidence="1">
    <location>
        <begin position="84"/>
        <end position="206"/>
    </location>
</feature>
<evidence type="ECO:0000313" key="2">
    <source>
        <dbReference type="EMBL" id="PIT68029.1"/>
    </source>
</evidence>
<dbReference type="Proteomes" id="UP000229839">
    <property type="component" value="Unassembled WGS sequence"/>
</dbReference>
<evidence type="ECO:0000259" key="1">
    <source>
        <dbReference type="SMART" id="SM00912"/>
    </source>
</evidence>
<dbReference type="Pfam" id="PF04830">
    <property type="entry name" value="DUF637"/>
    <property type="match status" value="1"/>
</dbReference>
<dbReference type="InterPro" id="IPR010069">
    <property type="entry name" value="CdiA_FHA1_rpt"/>
</dbReference>
<dbReference type="NCBIfam" id="TIGR01731">
    <property type="entry name" value="fil_hemag_20aa"/>
    <property type="match status" value="6"/>
</dbReference>
<evidence type="ECO:0000313" key="3">
    <source>
        <dbReference type="Proteomes" id="UP000229839"/>
    </source>
</evidence>
<dbReference type="Pfam" id="PF14411">
    <property type="entry name" value="LHH"/>
    <property type="match status" value="1"/>
</dbReference>
<dbReference type="InterPro" id="IPR006915">
    <property type="entry name" value="DUF637_hemagglutn_put"/>
</dbReference>
<gene>
    <name evidence="2" type="ORF">CER18_08645</name>
</gene>
<dbReference type="NCBIfam" id="TIGR01901">
    <property type="entry name" value="adhes_NPXG"/>
    <property type="match status" value="1"/>
</dbReference>
<reference evidence="2 3" key="1">
    <citation type="submission" date="2017-06" db="EMBL/GenBank/DDBJ databases">
        <title>Draft genome of Bartonella tribocorum strain L103, isolated from a rodent in Laos.</title>
        <authorList>
            <person name="Hadjadj L."/>
            <person name="Jiyipong T."/>
            <person name="Morand S."/>
            <person name="Diene S.M."/>
            <person name="Rolain J.-M."/>
        </authorList>
    </citation>
    <scope>NUCLEOTIDE SEQUENCE [LARGE SCALE GENOMIC DNA]</scope>
    <source>
        <strain evidence="2 3">L103</strain>
    </source>
</reference>
<dbReference type="STRING" id="85701.BM1374166_00360"/>
<dbReference type="InterPro" id="IPR011050">
    <property type="entry name" value="Pectin_lyase_fold/virulence"/>
</dbReference>